<dbReference type="PANTHER" id="PTHR37185:SF3">
    <property type="entry name" value="MEMBRANE PROTEIN"/>
    <property type="match status" value="1"/>
</dbReference>
<accession>A0A162TTE1</accession>
<organism evidence="2 3">
    <name type="scientific">Clostridium magnum DSM 2767</name>
    <dbReference type="NCBI Taxonomy" id="1121326"/>
    <lineage>
        <taxon>Bacteria</taxon>
        <taxon>Bacillati</taxon>
        <taxon>Bacillota</taxon>
        <taxon>Clostridia</taxon>
        <taxon>Eubacteriales</taxon>
        <taxon>Clostridiaceae</taxon>
        <taxon>Clostridium</taxon>
    </lineage>
</organism>
<feature type="transmembrane region" description="Helical" evidence="1">
    <location>
        <begin position="223"/>
        <end position="244"/>
    </location>
</feature>
<name>A0A162TTE1_9CLOT</name>
<reference evidence="2 3" key="1">
    <citation type="submission" date="2016-04" db="EMBL/GenBank/DDBJ databases">
        <title>Genome sequence of Clostridium magnum DSM 2767.</title>
        <authorList>
            <person name="Poehlein A."/>
            <person name="Uhlig R."/>
            <person name="Fischer R."/>
            <person name="Bahl H."/>
            <person name="Daniel R."/>
        </authorList>
    </citation>
    <scope>NUCLEOTIDE SEQUENCE [LARGE SCALE GENOMIC DNA]</scope>
    <source>
        <strain evidence="2 3">DSM 2767</strain>
    </source>
</reference>
<protein>
    <recommendedName>
        <fullName evidence="4">DUF2232 domain-containing protein</fullName>
    </recommendedName>
</protein>
<keyword evidence="3" id="KW-1185">Reference proteome</keyword>
<evidence type="ECO:0000313" key="3">
    <source>
        <dbReference type="Proteomes" id="UP000076603"/>
    </source>
</evidence>
<sequence>MQNRTYNTKAVIEAGLISALIVIIMLLNVYMPIFLVFGTFILPVPVTVLYIRQNYKITLGAVLVSAILIAMLYDPISALTSSILFGSTGITLGYCVKHDKKFSTTILLLAIASAISVIINFVVFSSLVNKEGVIGLVNQNIKMLNESLNMSKDLYGKMGVPSEQFAQIEKSFSIFTTDFILKLMPAALVIMSFSSAYFNYIITKSILKKLRYNIKDVKPFNEIYINTRVGTIVVLSLIVGILLSKNKITIGEYITSSSQIILQLIFVLDGLAVAWYYLKNKFNMSKMIIVLILIFTATSQISIIYMYLGFIDMIVDFRKLDPYRRLIKE</sequence>
<feature type="transmembrane region" description="Helical" evidence="1">
    <location>
        <begin position="287"/>
        <end position="308"/>
    </location>
</feature>
<proteinExistence type="predicted"/>
<feature type="transmembrane region" description="Helical" evidence="1">
    <location>
        <begin position="57"/>
        <end position="73"/>
    </location>
</feature>
<dbReference type="Pfam" id="PF09991">
    <property type="entry name" value="DUF2232"/>
    <property type="match status" value="1"/>
</dbReference>
<dbReference type="OrthoDB" id="1938242at2"/>
<evidence type="ECO:0000313" key="2">
    <source>
        <dbReference type="EMBL" id="KZL93040.1"/>
    </source>
</evidence>
<feature type="transmembrane region" description="Helical" evidence="1">
    <location>
        <begin position="108"/>
        <end position="128"/>
    </location>
</feature>
<dbReference type="InterPro" id="IPR018710">
    <property type="entry name" value="DUF2232"/>
</dbReference>
<dbReference type="STRING" id="1121326.CLMAG_00310"/>
<dbReference type="Proteomes" id="UP000076603">
    <property type="component" value="Unassembled WGS sequence"/>
</dbReference>
<keyword evidence="1" id="KW-0472">Membrane</keyword>
<keyword evidence="1" id="KW-1133">Transmembrane helix</keyword>
<feature type="transmembrane region" description="Helical" evidence="1">
    <location>
        <begin position="179"/>
        <end position="202"/>
    </location>
</feature>
<dbReference type="RefSeq" id="WP_066620259.1">
    <property type="nucleotide sequence ID" value="NZ_FQXL01000048.1"/>
</dbReference>
<gene>
    <name evidence="2" type="ORF">CLMAG_00310</name>
</gene>
<dbReference type="EMBL" id="LWAE01000001">
    <property type="protein sequence ID" value="KZL93040.1"/>
    <property type="molecule type" value="Genomic_DNA"/>
</dbReference>
<evidence type="ECO:0000256" key="1">
    <source>
        <dbReference type="SAM" id="Phobius"/>
    </source>
</evidence>
<dbReference type="PATRIC" id="fig|1121326.3.peg.31"/>
<dbReference type="PANTHER" id="PTHR37185">
    <property type="entry name" value="MEMBRANE PROTEIN"/>
    <property type="match status" value="1"/>
</dbReference>
<keyword evidence="1" id="KW-0812">Transmembrane</keyword>
<feature type="transmembrane region" description="Helical" evidence="1">
    <location>
        <begin position="260"/>
        <end position="278"/>
    </location>
</feature>
<evidence type="ECO:0008006" key="4">
    <source>
        <dbReference type="Google" id="ProtNLM"/>
    </source>
</evidence>
<comment type="caution">
    <text evidence="2">The sequence shown here is derived from an EMBL/GenBank/DDBJ whole genome shotgun (WGS) entry which is preliminary data.</text>
</comment>
<dbReference type="AlphaFoldDB" id="A0A162TTE1"/>